<dbReference type="InterPro" id="IPR007159">
    <property type="entry name" value="SpoVT-AbrB_dom"/>
</dbReference>
<accession>A0ABN2M8C2</accession>
<gene>
    <name evidence="2" type="ORF">GCM10009749_25100</name>
</gene>
<comment type="caution">
    <text evidence="2">The sequence shown here is derived from an EMBL/GenBank/DDBJ whole genome shotgun (WGS) entry which is preliminary data.</text>
</comment>
<evidence type="ECO:0000313" key="2">
    <source>
        <dbReference type="EMBL" id="GAA1814573.1"/>
    </source>
</evidence>
<dbReference type="SMART" id="SM00966">
    <property type="entry name" value="SpoVT_AbrB"/>
    <property type="match status" value="1"/>
</dbReference>
<protein>
    <recommendedName>
        <fullName evidence="1">SpoVT-AbrB domain-containing protein</fullName>
    </recommendedName>
</protein>
<dbReference type="Proteomes" id="UP001500002">
    <property type="component" value="Unassembled WGS sequence"/>
</dbReference>
<dbReference type="InterPro" id="IPR037914">
    <property type="entry name" value="SpoVT-AbrB_sf"/>
</dbReference>
<name>A0ABN2M8C2_9MICO</name>
<dbReference type="NCBIfam" id="TIGR01439">
    <property type="entry name" value="lp_hng_hel_AbrB"/>
    <property type="match status" value="1"/>
</dbReference>
<dbReference type="SUPFAM" id="SSF89447">
    <property type="entry name" value="AbrB/MazE/MraZ-like"/>
    <property type="match status" value="1"/>
</dbReference>
<keyword evidence="3" id="KW-1185">Reference proteome</keyword>
<feature type="domain" description="SpoVT-AbrB" evidence="1">
    <location>
        <begin position="21"/>
        <end position="66"/>
    </location>
</feature>
<evidence type="ECO:0000259" key="1">
    <source>
        <dbReference type="SMART" id="SM00966"/>
    </source>
</evidence>
<evidence type="ECO:0000313" key="3">
    <source>
        <dbReference type="Proteomes" id="UP001500002"/>
    </source>
</evidence>
<proteinExistence type="predicted"/>
<reference evidence="2 3" key="1">
    <citation type="journal article" date="2019" name="Int. J. Syst. Evol. Microbiol.">
        <title>The Global Catalogue of Microorganisms (GCM) 10K type strain sequencing project: providing services to taxonomists for standard genome sequencing and annotation.</title>
        <authorList>
            <consortium name="The Broad Institute Genomics Platform"/>
            <consortium name="The Broad Institute Genome Sequencing Center for Infectious Disease"/>
            <person name="Wu L."/>
            <person name="Ma J."/>
        </authorList>
    </citation>
    <scope>NUCLEOTIDE SEQUENCE [LARGE SCALE GENOMIC DNA]</scope>
    <source>
        <strain evidence="2 3">JCM 14322</strain>
    </source>
</reference>
<sequence length="95" mass="10571">MSFTFLEPRWYPLYMRGTFSVTVGNKGRVVLPTAIRARRNWAEGTTLIAIEAPTGVVLTSRDEAEHIIRAQLEGVDVVKELLDERRAAALADQAS</sequence>
<organism evidence="2 3">
    <name type="scientific">Agromyces neolithicus</name>
    <dbReference type="NCBI Taxonomy" id="269420"/>
    <lineage>
        <taxon>Bacteria</taxon>
        <taxon>Bacillati</taxon>
        <taxon>Actinomycetota</taxon>
        <taxon>Actinomycetes</taxon>
        <taxon>Micrococcales</taxon>
        <taxon>Microbacteriaceae</taxon>
        <taxon>Agromyces</taxon>
    </lineage>
</organism>
<dbReference type="EMBL" id="BAAANJ010000009">
    <property type="protein sequence ID" value="GAA1814573.1"/>
    <property type="molecule type" value="Genomic_DNA"/>
</dbReference>
<dbReference type="Pfam" id="PF04014">
    <property type="entry name" value="MazE_antitoxin"/>
    <property type="match status" value="1"/>
</dbReference>